<organism evidence="1 2">
    <name type="scientific">Oryza sativa subsp. japonica</name>
    <name type="common">Rice</name>
    <dbReference type="NCBI Taxonomy" id="39947"/>
    <lineage>
        <taxon>Eukaryota</taxon>
        <taxon>Viridiplantae</taxon>
        <taxon>Streptophyta</taxon>
        <taxon>Embryophyta</taxon>
        <taxon>Tracheophyta</taxon>
        <taxon>Spermatophyta</taxon>
        <taxon>Magnoliopsida</taxon>
        <taxon>Liliopsida</taxon>
        <taxon>Poales</taxon>
        <taxon>Poaceae</taxon>
        <taxon>BOP clade</taxon>
        <taxon>Oryzoideae</taxon>
        <taxon>Oryzeae</taxon>
        <taxon>Oryzinae</taxon>
        <taxon>Oryza</taxon>
        <taxon>Oryza sativa</taxon>
    </lineage>
</organism>
<reference evidence="2" key="2">
    <citation type="journal article" date="2008" name="Nucleic Acids Res.">
        <title>The rice annotation project database (RAP-DB): 2008 update.</title>
        <authorList>
            <consortium name="The rice annotation project (RAP)"/>
        </authorList>
    </citation>
    <scope>GENOME REANNOTATION</scope>
    <source>
        <strain evidence="2">cv. Nipponbare</strain>
    </source>
</reference>
<gene>
    <name evidence="1" type="primary">OSJNBa0050N08.22</name>
</gene>
<accession>Q94I29</accession>
<evidence type="ECO:0000313" key="1">
    <source>
        <dbReference type="EMBL" id="AAK50421.1"/>
    </source>
</evidence>
<dbReference type="Proteomes" id="UP000000763">
    <property type="component" value="Chromosome 10"/>
</dbReference>
<evidence type="ECO:0000313" key="2">
    <source>
        <dbReference type="Proteomes" id="UP000000763"/>
    </source>
</evidence>
<dbReference type="EMBL" id="AC021891">
    <property type="protein sequence ID" value="AAK50421.1"/>
    <property type="molecule type" value="Genomic_DNA"/>
</dbReference>
<name>Q94I29_ORYSJ</name>
<reference evidence="2" key="1">
    <citation type="journal article" date="2005" name="Nature">
        <title>The map-based sequence of the rice genome.</title>
        <authorList>
            <consortium name="International rice genome sequencing project (IRGSP)"/>
            <person name="Matsumoto T."/>
            <person name="Wu J."/>
            <person name="Kanamori H."/>
            <person name="Katayose Y."/>
            <person name="Fujisawa M."/>
            <person name="Namiki N."/>
            <person name="Mizuno H."/>
            <person name="Yamamoto K."/>
            <person name="Antonio B.A."/>
            <person name="Baba T."/>
            <person name="Sakata K."/>
            <person name="Nagamura Y."/>
            <person name="Aoki H."/>
            <person name="Arikawa K."/>
            <person name="Arita K."/>
            <person name="Bito T."/>
            <person name="Chiden Y."/>
            <person name="Fujitsuka N."/>
            <person name="Fukunaka R."/>
            <person name="Hamada M."/>
            <person name="Harada C."/>
            <person name="Hayashi A."/>
            <person name="Hijishita S."/>
            <person name="Honda M."/>
            <person name="Hosokawa S."/>
            <person name="Ichikawa Y."/>
            <person name="Idonuma A."/>
            <person name="Iijima M."/>
            <person name="Ikeda M."/>
            <person name="Ikeno M."/>
            <person name="Ito K."/>
            <person name="Ito S."/>
            <person name="Ito T."/>
            <person name="Ito Y."/>
            <person name="Ito Y."/>
            <person name="Iwabuchi A."/>
            <person name="Kamiya K."/>
            <person name="Karasawa W."/>
            <person name="Kurita K."/>
            <person name="Katagiri S."/>
            <person name="Kikuta A."/>
            <person name="Kobayashi H."/>
            <person name="Kobayashi N."/>
            <person name="Machita K."/>
            <person name="Maehara T."/>
            <person name="Masukawa M."/>
            <person name="Mizubayashi T."/>
            <person name="Mukai Y."/>
            <person name="Nagasaki H."/>
            <person name="Nagata Y."/>
            <person name="Naito S."/>
            <person name="Nakashima M."/>
            <person name="Nakama Y."/>
            <person name="Nakamichi Y."/>
            <person name="Nakamura M."/>
            <person name="Meguro A."/>
            <person name="Negishi M."/>
            <person name="Ohta I."/>
            <person name="Ohta T."/>
            <person name="Okamoto M."/>
            <person name="Ono N."/>
            <person name="Saji S."/>
            <person name="Sakaguchi M."/>
            <person name="Sakai K."/>
            <person name="Shibata M."/>
            <person name="Shimokawa T."/>
            <person name="Song J."/>
            <person name="Takazaki Y."/>
            <person name="Terasawa K."/>
            <person name="Tsugane M."/>
            <person name="Tsuji K."/>
            <person name="Ueda S."/>
            <person name="Waki K."/>
            <person name="Yamagata H."/>
            <person name="Yamamoto M."/>
            <person name="Yamamoto S."/>
            <person name="Yamane H."/>
            <person name="Yoshiki S."/>
            <person name="Yoshihara R."/>
            <person name="Yukawa K."/>
            <person name="Zhong H."/>
            <person name="Yano M."/>
            <person name="Yuan Q."/>
            <person name="Ouyang S."/>
            <person name="Liu J."/>
            <person name="Jones K.M."/>
            <person name="Gansberger K."/>
            <person name="Moffat K."/>
            <person name="Hill J."/>
            <person name="Bera J."/>
            <person name="Fadrosh D."/>
            <person name="Jin S."/>
            <person name="Johri S."/>
            <person name="Kim M."/>
            <person name="Overton L."/>
            <person name="Reardon M."/>
            <person name="Tsitrin T."/>
            <person name="Vuong H."/>
            <person name="Weaver B."/>
            <person name="Ciecko A."/>
            <person name="Tallon L."/>
            <person name="Jackson J."/>
            <person name="Pai G."/>
            <person name="Aken S.V."/>
            <person name="Utterback T."/>
            <person name="Reidmuller S."/>
            <person name="Feldblyum T."/>
            <person name="Hsiao J."/>
            <person name="Zismann V."/>
            <person name="Iobst S."/>
            <person name="de Vazeille A.R."/>
            <person name="Buell C.R."/>
            <person name="Ying K."/>
            <person name="Li Y."/>
            <person name="Lu T."/>
            <person name="Huang Y."/>
            <person name="Zhao Q."/>
            <person name="Feng Q."/>
            <person name="Zhang L."/>
            <person name="Zhu J."/>
            <person name="Weng Q."/>
            <person name="Mu J."/>
            <person name="Lu Y."/>
            <person name="Fan D."/>
            <person name="Liu Y."/>
            <person name="Guan J."/>
            <person name="Zhang Y."/>
            <person name="Yu S."/>
            <person name="Liu X."/>
            <person name="Zhang Y."/>
            <person name="Hong G."/>
            <person name="Han B."/>
            <person name="Choisne N."/>
            <person name="Demange N."/>
            <person name="Orjeda G."/>
            <person name="Samain S."/>
            <person name="Cattolico L."/>
            <person name="Pelletier E."/>
            <person name="Couloux A."/>
            <person name="Segurens B."/>
            <person name="Wincker P."/>
            <person name="D'Hont A."/>
            <person name="Scarpelli C."/>
            <person name="Weissenbach J."/>
            <person name="Salanoubat M."/>
            <person name="Quetier F."/>
            <person name="Yu Y."/>
            <person name="Kim H.R."/>
            <person name="Rambo T."/>
            <person name="Currie J."/>
            <person name="Collura K."/>
            <person name="Luo M."/>
            <person name="Yang T."/>
            <person name="Ammiraju J.S.S."/>
            <person name="Engler F."/>
            <person name="Soderlund C."/>
            <person name="Wing R.A."/>
            <person name="Palmer L.E."/>
            <person name="de la Bastide M."/>
            <person name="Spiegel L."/>
            <person name="Nascimento L."/>
            <person name="Zutavern T."/>
            <person name="O'Shaughnessy A."/>
            <person name="Dike S."/>
            <person name="Dedhia N."/>
            <person name="Preston R."/>
            <person name="Balija V."/>
            <person name="McCombie W.R."/>
            <person name="Chow T."/>
            <person name="Chen H."/>
            <person name="Chung M."/>
            <person name="Chen C."/>
            <person name="Shaw J."/>
            <person name="Wu H."/>
            <person name="Hsiao K."/>
            <person name="Chao Y."/>
            <person name="Chu M."/>
            <person name="Cheng C."/>
            <person name="Hour A."/>
            <person name="Lee P."/>
            <person name="Lin S."/>
            <person name="Lin Y."/>
            <person name="Liou J."/>
            <person name="Liu S."/>
            <person name="Hsing Y."/>
            <person name="Raghuvanshi S."/>
            <person name="Mohanty A."/>
            <person name="Bharti A.K."/>
            <person name="Gaur A."/>
            <person name="Gupta V."/>
            <person name="Kumar D."/>
            <person name="Ravi V."/>
            <person name="Vij S."/>
            <person name="Kapur A."/>
            <person name="Khurana P."/>
            <person name="Khurana P."/>
            <person name="Khurana J.P."/>
            <person name="Tyagi A.K."/>
            <person name="Gaikwad K."/>
            <person name="Singh A."/>
            <person name="Dalal V."/>
            <person name="Srivastava S."/>
            <person name="Dixit A."/>
            <person name="Pal A.K."/>
            <person name="Ghazi I.A."/>
            <person name="Yadav M."/>
            <person name="Pandit A."/>
            <person name="Bhargava A."/>
            <person name="Sureshbabu K."/>
            <person name="Batra K."/>
            <person name="Sharma T.R."/>
            <person name="Mohapatra T."/>
            <person name="Singh N.K."/>
            <person name="Messing J."/>
            <person name="Nelson A.B."/>
            <person name="Fuks G."/>
            <person name="Kavchok S."/>
            <person name="Keizer G."/>
            <person name="Linton E."/>
            <person name="Llaca V."/>
            <person name="Song R."/>
            <person name="Tanyolac B."/>
            <person name="Young S."/>
            <person name="Ho-Il K."/>
            <person name="Hahn J.H."/>
            <person name="Sangsakoo G."/>
            <person name="Vanavichit A."/>
            <person name="de Mattos Luiz.A.T."/>
            <person name="Zimmer P.D."/>
            <person name="Malone G."/>
            <person name="Dellagostin O."/>
            <person name="de Oliveira A.C."/>
            <person name="Bevan M."/>
            <person name="Bancroft I."/>
            <person name="Minx P."/>
            <person name="Cordum H."/>
            <person name="Wilson R."/>
            <person name="Cheng Z."/>
            <person name="Jin W."/>
            <person name="Jiang J."/>
            <person name="Leong S.A."/>
            <person name="Iwama H."/>
            <person name="Gojobori T."/>
            <person name="Itoh T."/>
            <person name="Niimura Y."/>
            <person name="Fujii Y."/>
            <person name="Habara T."/>
            <person name="Sakai H."/>
            <person name="Sato Y."/>
            <person name="Wilson G."/>
            <person name="Kumar K."/>
            <person name="McCouch S."/>
            <person name="Juretic N."/>
            <person name="Hoen D."/>
            <person name="Wright S."/>
            <person name="Bruskiewich R."/>
            <person name="Bureau T."/>
            <person name="Miyao A."/>
            <person name="Hirochika H."/>
            <person name="Nishikawa T."/>
            <person name="Kadowaki K."/>
            <person name="Sugiura M."/>
            <person name="Burr B."/>
            <person name="Sasaki T."/>
        </authorList>
    </citation>
    <scope>NUCLEOTIDE SEQUENCE [LARGE SCALE GENOMIC DNA]</scope>
    <source>
        <strain evidence="2">cv. Nipponbare</strain>
    </source>
</reference>
<protein>
    <submittedName>
        <fullName evidence="1">Uncharacterized protein</fullName>
    </submittedName>
</protein>
<proteinExistence type="predicted"/>
<sequence>MTMMTAAQQLRATTTAVDLTRLRWRLRLDDDQTNWHALNPIDRIYTGAKKIS</sequence>
<dbReference type="AlphaFoldDB" id="Q94I29"/>